<feature type="non-terminal residue" evidence="1">
    <location>
        <position position="1"/>
    </location>
</feature>
<proteinExistence type="predicted"/>
<dbReference type="Proteomes" id="UP000789920">
    <property type="component" value="Unassembled WGS sequence"/>
</dbReference>
<sequence>TDNEIEDTQKDAEQATTFSKAELTTRDKLAINSLFFKDKDKENNSPHKNTSSEIPIEEDFTTVSYKRKKKKQTNQSIYIQATVRQAPYRKGRIEEISPKAQ</sequence>
<dbReference type="EMBL" id="CAJVQC010143988">
    <property type="protein sequence ID" value="CAG8844774.1"/>
    <property type="molecule type" value="Genomic_DNA"/>
</dbReference>
<gene>
    <name evidence="1" type="ORF">RPERSI_LOCUS33351</name>
</gene>
<organism evidence="1 2">
    <name type="scientific">Racocetra persica</name>
    <dbReference type="NCBI Taxonomy" id="160502"/>
    <lineage>
        <taxon>Eukaryota</taxon>
        <taxon>Fungi</taxon>
        <taxon>Fungi incertae sedis</taxon>
        <taxon>Mucoromycota</taxon>
        <taxon>Glomeromycotina</taxon>
        <taxon>Glomeromycetes</taxon>
        <taxon>Diversisporales</taxon>
        <taxon>Gigasporaceae</taxon>
        <taxon>Racocetra</taxon>
    </lineage>
</organism>
<evidence type="ECO:0000313" key="2">
    <source>
        <dbReference type="Proteomes" id="UP000789920"/>
    </source>
</evidence>
<name>A0ACA9SQ15_9GLOM</name>
<accession>A0ACA9SQ15</accession>
<reference evidence="1" key="1">
    <citation type="submission" date="2021-06" db="EMBL/GenBank/DDBJ databases">
        <authorList>
            <person name="Kallberg Y."/>
            <person name="Tangrot J."/>
            <person name="Rosling A."/>
        </authorList>
    </citation>
    <scope>NUCLEOTIDE SEQUENCE</scope>
    <source>
        <strain evidence="1">MA461A</strain>
    </source>
</reference>
<comment type="caution">
    <text evidence="1">The sequence shown here is derived from an EMBL/GenBank/DDBJ whole genome shotgun (WGS) entry which is preliminary data.</text>
</comment>
<protein>
    <submittedName>
        <fullName evidence="1">7300_t:CDS:1</fullName>
    </submittedName>
</protein>
<keyword evidence="2" id="KW-1185">Reference proteome</keyword>
<evidence type="ECO:0000313" key="1">
    <source>
        <dbReference type="EMBL" id="CAG8844774.1"/>
    </source>
</evidence>